<name>A0A9P3LBN4_9APHY</name>
<organism evidence="1 2">
    <name type="scientific">Phanerochaete sordida</name>
    <dbReference type="NCBI Taxonomy" id="48140"/>
    <lineage>
        <taxon>Eukaryota</taxon>
        <taxon>Fungi</taxon>
        <taxon>Dikarya</taxon>
        <taxon>Basidiomycota</taxon>
        <taxon>Agaricomycotina</taxon>
        <taxon>Agaricomycetes</taxon>
        <taxon>Polyporales</taxon>
        <taxon>Phanerochaetaceae</taxon>
        <taxon>Phanerochaete</taxon>
    </lineage>
</organism>
<evidence type="ECO:0000313" key="2">
    <source>
        <dbReference type="Proteomes" id="UP000703269"/>
    </source>
</evidence>
<accession>A0A9P3LBN4</accession>
<dbReference type="Proteomes" id="UP000703269">
    <property type="component" value="Unassembled WGS sequence"/>
</dbReference>
<evidence type="ECO:0000313" key="1">
    <source>
        <dbReference type="EMBL" id="GJE88017.1"/>
    </source>
</evidence>
<gene>
    <name evidence="1" type="ORF">PsYK624_041000</name>
</gene>
<proteinExistence type="predicted"/>
<dbReference type="AlphaFoldDB" id="A0A9P3LBN4"/>
<dbReference type="EMBL" id="BPQB01000008">
    <property type="protein sequence ID" value="GJE88017.1"/>
    <property type="molecule type" value="Genomic_DNA"/>
</dbReference>
<protein>
    <submittedName>
        <fullName evidence="1">Uncharacterized protein</fullName>
    </submittedName>
</protein>
<keyword evidence="2" id="KW-1185">Reference proteome</keyword>
<comment type="caution">
    <text evidence="1">The sequence shown here is derived from an EMBL/GenBank/DDBJ whole genome shotgun (WGS) entry which is preliminary data.</text>
</comment>
<reference evidence="1 2" key="1">
    <citation type="submission" date="2021-08" db="EMBL/GenBank/DDBJ databases">
        <title>Draft Genome Sequence of Phanerochaete sordida strain YK-624.</title>
        <authorList>
            <person name="Mori T."/>
            <person name="Dohra H."/>
            <person name="Suzuki T."/>
            <person name="Kawagishi H."/>
            <person name="Hirai H."/>
        </authorList>
    </citation>
    <scope>NUCLEOTIDE SEQUENCE [LARGE SCALE GENOMIC DNA]</scope>
    <source>
        <strain evidence="1 2">YK-624</strain>
    </source>
</reference>
<sequence>MYSCERPMSISKYPFAMLYPFAGARPGSSARCVGVCRARIRRMPADTSPVQRSSIGPSKGSGFVRHPFPLKIWKIGEQLIPVYVKLRRHG</sequence>